<dbReference type="VEuPathDB" id="AmoebaDB:EIN_495870"/>
<dbReference type="EMBL" id="KB206864">
    <property type="protein sequence ID" value="ELP87112.1"/>
    <property type="molecule type" value="Genomic_DNA"/>
</dbReference>
<evidence type="ECO:0000313" key="1">
    <source>
        <dbReference type="EMBL" id="ELP87112.1"/>
    </source>
</evidence>
<dbReference type="OMA" id="FPMSIND"/>
<dbReference type="GO" id="GO:1904515">
    <property type="term" value="P:positive regulation of TORC2 signaling"/>
    <property type="evidence" value="ECO:0007669"/>
    <property type="project" value="TreeGrafter"/>
</dbReference>
<dbReference type="KEGG" id="eiv:EIN_495870"/>
<keyword evidence="2" id="KW-1185">Reference proteome</keyword>
<dbReference type="PANTHER" id="PTHR37516">
    <property type="entry name" value="SCA1 COMPLEX SCAFFOLD PROTEIN SCAA"/>
    <property type="match status" value="1"/>
</dbReference>
<reference evidence="1 2" key="1">
    <citation type="submission" date="2012-10" db="EMBL/GenBank/DDBJ databases">
        <authorList>
            <person name="Zafar N."/>
            <person name="Inman J."/>
            <person name="Hall N."/>
            <person name="Lorenzi H."/>
            <person name="Caler E."/>
        </authorList>
    </citation>
    <scope>NUCLEOTIDE SEQUENCE [LARGE SCALE GENOMIC DNA]</scope>
    <source>
        <strain evidence="1 2">IP1</strain>
    </source>
</reference>
<dbReference type="GO" id="GO:0046579">
    <property type="term" value="P:positive regulation of Ras protein signal transduction"/>
    <property type="evidence" value="ECO:0007669"/>
    <property type="project" value="TreeGrafter"/>
</dbReference>
<dbReference type="PANTHER" id="PTHR37516:SF1">
    <property type="entry name" value="SCA1 COMPLEX SCAFFOLD PROTEIN SCAA"/>
    <property type="match status" value="1"/>
</dbReference>
<dbReference type="InterPro" id="IPR037474">
    <property type="entry name" value="ScaA"/>
</dbReference>
<organism evidence="1 2">
    <name type="scientific">Entamoeba invadens IP1</name>
    <dbReference type="NCBI Taxonomy" id="370355"/>
    <lineage>
        <taxon>Eukaryota</taxon>
        <taxon>Amoebozoa</taxon>
        <taxon>Evosea</taxon>
        <taxon>Archamoebae</taxon>
        <taxon>Mastigamoebida</taxon>
        <taxon>Entamoebidae</taxon>
        <taxon>Entamoeba</taxon>
    </lineage>
</organism>
<dbReference type="OrthoDB" id="25878at2759"/>
<dbReference type="GeneID" id="14886073"/>
<evidence type="ECO:0000313" key="2">
    <source>
        <dbReference type="Proteomes" id="UP000014680"/>
    </source>
</evidence>
<sequence length="1023" mass="115638">MSSTQTPGEPDIIRTYVTPSLREYKGFSVPEVSPSTPSSITDKPHVLSGTGQIEDINYEANTTNVPRNIVSFPTRPEVENYKTYEEYETAWIEWQTKAESYTSYMKLPHLLGSEIYFPSNTTNALPDDPWDTLLLTPEPNPSNYDSYESYKSAVQKWIKEVNNIGFLPPHASEIENALMIKMSTEKKSDVAQLNEIMAATFDGFDKDFLFSKKTDCFCIKNCSSAPQRKKFELSNKYENDLKSSFAQGKIEKVFSMSESVMYEPQNVLSVDGVGLSLESLMVDQKEDKNSKTEMTFRINKSSAIFTSILEKTLSNDDPSKSSRRDMNIVNAQNIIKTEKQPFNALYKLLFTPMTVNDFKAVLDAVVDGRTIKQIMLDCVFSPAVNWFFKFALQTICPDTLAKLSYFAKEILNFHGKNLITHFIIGSKDVSMNDKLETMYAAAKVVGKGEYDVFEYNTTNIQALSALVEGSTSKEVVKEVIETIHMNYYLNILSTSVAPLKDLVKNGVMDLTKKEKDVLAVFDFIPKGMVKAELAPLCMFCGMQLIGFADVQSVKYIRDVMGKFELIELLQQVVKGDFKFSNYCAQLIIMKIMTTKDCRCKLLTDLTTLNGVKSVKMFLNNNTPDTLVKILCDVIRFTIKNCMKTESNDKFWKGFTGDYFFESVCIEVFNDSFVNNNEILLFEIVNVMKTLLKMCYENNKLGENCTSDSEKMESVSISSSTLGKMMESINKMMVNNKQITEKKDTLAGKVFCLLIDCLRYIYSVHEHCTLLEKKDNKLLVLLVGVMSNVSTQKDKISPKFLSAITKLHSTVLEVFSQNPAVALQVTGQPTDSQEDPEKPVKERKEFVDKLFTGLLRMKTKQGGKQWNYLSFFAKEASLEHAKVILTFSKNLLEIAFSSKCPMIALEIKKLLGETMFSETTALNMLMQQTGNTEIRGRDLMSYKKGYNCITFPCVMAVAHVIALAQVNKKLIKKVPESKPTMIDIVNETGKKDIDGKSLILSIEQTTKIRKEFTTADGKDIYNCL</sequence>
<dbReference type="Proteomes" id="UP000014680">
    <property type="component" value="Unassembled WGS sequence"/>
</dbReference>
<proteinExistence type="predicted"/>
<dbReference type="GO" id="GO:0005886">
    <property type="term" value="C:plasma membrane"/>
    <property type="evidence" value="ECO:0007669"/>
    <property type="project" value="TreeGrafter"/>
</dbReference>
<protein>
    <submittedName>
        <fullName evidence="1">Uncharacterized protein</fullName>
    </submittedName>
</protein>
<dbReference type="RefSeq" id="XP_004253883.1">
    <property type="nucleotide sequence ID" value="XM_004253835.1"/>
</dbReference>
<gene>
    <name evidence="1" type="ORF">EIN_495870</name>
</gene>
<accession>A0A0A1TZR0</accession>
<dbReference type="AlphaFoldDB" id="A0A0A1TZR0"/>
<dbReference type="GO" id="GO:0005829">
    <property type="term" value="C:cytosol"/>
    <property type="evidence" value="ECO:0007669"/>
    <property type="project" value="TreeGrafter"/>
</dbReference>
<name>A0A0A1TZR0_ENTIV</name>